<dbReference type="SUPFAM" id="SSF103473">
    <property type="entry name" value="MFS general substrate transporter"/>
    <property type="match status" value="1"/>
</dbReference>
<dbReference type="Gene3D" id="1.20.1250.20">
    <property type="entry name" value="MFS general substrate transporter like domains"/>
    <property type="match status" value="1"/>
</dbReference>
<feature type="non-terminal residue" evidence="9">
    <location>
        <position position="115"/>
    </location>
</feature>
<dbReference type="InterPro" id="IPR036259">
    <property type="entry name" value="MFS_trans_sf"/>
</dbReference>
<reference evidence="9 10" key="1">
    <citation type="submission" date="2017-11" db="EMBL/GenBank/DDBJ databases">
        <authorList>
            <person name="Han C.G."/>
        </authorList>
    </citation>
    <scope>NUCLEOTIDE SEQUENCE [LARGE SCALE GENOMIC DNA]</scope>
    <source>
        <strain evidence="9 10">A5</strain>
    </source>
</reference>
<evidence type="ECO:0000259" key="8">
    <source>
        <dbReference type="PROSITE" id="PS50850"/>
    </source>
</evidence>
<feature type="transmembrane region" description="Helical" evidence="7">
    <location>
        <begin position="44"/>
        <end position="67"/>
    </location>
</feature>
<comment type="subcellular location">
    <subcellularLocation>
        <location evidence="1">Cell membrane</location>
        <topology evidence="1">Multi-pass membrane protein</topology>
    </subcellularLocation>
</comment>
<keyword evidence="4 7" id="KW-0812">Transmembrane</keyword>
<keyword evidence="2" id="KW-0813">Transport</keyword>
<dbReference type="EMBL" id="PICB01003278">
    <property type="protein sequence ID" value="PLP35104.1"/>
    <property type="molecule type" value="Genomic_DNA"/>
</dbReference>
<proteinExistence type="predicted"/>
<evidence type="ECO:0000256" key="2">
    <source>
        <dbReference type="ARBA" id="ARBA00022448"/>
    </source>
</evidence>
<evidence type="ECO:0000256" key="7">
    <source>
        <dbReference type="SAM" id="Phobius"/>
    </source>
</evidence>
<dbReference type="GO" id="GO:0005886">
    <property type="term" value="C:plasma membrane"/>
    <property type="evidence" value="ECO:0007669"/>
    <property type="project" value="UniProtKB-SubCell"/>
</dbReference>
<dbReference type="Proteomes" id="UP000234473">
    <property type="component" value="Unassembled WGS sequence"/>
</dbReference>
<feature type="domain" description="Major facilitator superfamily (MFS) profile" evidence="8">
    <location>
        <begin position="8"/>
        <end position="115"/>
    </location>
</feature>
<evidence type="ECO:0000256" key="4">
    <source>
        <dbReference type="ARBA" id="ARBA00022692"/>
    </source>
</evidence>
<keyword evidence="6 7" id="KW-0472">Membrane</keyword>
<comment type="caution">
    <text evidence="9">The sequence shown here is derived from an EMBL/GenBank/DDBJ whole genome shotgun (WGS) entry which is preliminary data.</text>
</comment>
<dbReference type="PANTHER" id="PTHR23535:SF1">
    <property type="entry name" value="MFS FAMILY TRANSPORT PROTEIN"/>
    <property type="match status" value="1"/>
</dbReference>
<evidence type="ECO:0000256" key="1">
    <source>
        <dbReference type="ARBA" id="ARBA00004651"/>
    </source>
</evidence>
<keyword evidence="5 7" id="KW-1133">Transmembrane helix</keyword>
<name>A0A2N5A2X6_KLEVA</name>
<dbReference type="Pfam" id="PF07690">
    <property type="entry name" value="MFS_1"/>
    <property type="match status" value="1"/>
</dbReference>
<protein>
    <submittedName>
        <fullName evidence="9">MFS transporter</fullName>
    </submittedName>
</protein>
<organism evidence="9 10">
    <name type="scientific">Klebsiella variicola</name>
    <dbReference type="NCBI Taxonomy" id="244366"/>
    <lineage>
        <taxon>Bacteria</taxon>
        <taxon>Pseudomonadati</taxon>
        <taxon>Pseudomonadota</taxon>
        <taxon>Gammaproteobacteria</taxon>
        <taxon>Enterobacterales</taxon>
        <taxon>Enterobacteriaceae</taxon>
        <taxon>Klebsiella/Raoultella group</taxon>
        <taxon>Klebsiella</taxon>
        <taxon>Klebsiella pneumoniae complex</taxon>
    </lineage>
</organism>
<reference evidence="9 10" key="2">
    <citation type="submission" date="2018-01" db="EMBL/GenBank/DDBJ databases">
        <title>Genomic study of Klebsiella pneumoniae.</title>
        <authorList>
            <person name="Yang Y."/>
            <person name="Bicalho R."/>
        </authorList>
    </citation>
    <scope>NUCLEOTIDE SEQUENCE [LARGE SCALE GENOMIC DNA]</scope>
    <source>
        <strain evidence="9 10">A5</strain>
    </source>
</reference>
<evidence type="ECO:0000313" key="9">
    <source>
        <dbReference type="EMBL" id="PLP35104.1"/>
    </source>
</evidence>
<dbReference type="PROSITE" id="PS50850">
    <property type="entry name" value="MFS"/>
    <property type="match status" value="1"/>
</dbReference>
<gene>
    <name evidence="9" type="ORF">CWM98_37620</name>
</gene>
<evidence type="ECO:0000256" key="3">
    <source>
        <dbReference type="ARBA" id="ARBA00022475"/>
    </source>
</evidence>
<accession>A0A2N5A2X6</accession>
<sequence length="115" mass="12706">MITTLRRSTIALLASSLLLTIGRGATLPFMTIYLTRRYQLDVDVIGYALSLALVVGVLFSMGFGILADKFDKKRYMVWSVLVFILGFSAIPLVNNAILVVIFFALINCAYSVFST</sequence>
<evidence type="ECO:0000256" key="5">
    <source>
        <dbReference type="ARBA" id="ARBA00022989"/>
    </source>
</evidence>
<dbReference type="AlphaFoldDB" id="A0A2N5A2X6"/>
<dbReference type="InterPro" id="IPR011701">
    <property type="entry name" value="MFS"/>
</dbReference>
<keyword evidence="3" id="KW-1003">Cell membrane</keyword>
<feature type="transmembrane region" description="Helical" evidence="7">
    <location>
        <begin position="74"/>
        <end position="90"/>
    </location>
</feature>
<dbReference type="PANTHER" id="PTHR23535">
    <property type="entry name" value="SUGAR EFFLUX TRANSPORTER A-RELATED"/>
    <property type="match status" value="1"/>
</dbReference>
<dbReference type="GO" id="GO:0071916">
    <property type="term" value="F:dipeptide transmembrane transporter activity"/>
    <property type="evidence" value="ECO:0007669"/>
    <property type="project" value="TreeGrafter"/>
</dbReference>
<evidence type="ECO:0000256" key="6">
    <source>
        <dbReference type="ARBA" id="ARBA00023136"/>
    </source>
</evidence>
<dbReference type="InterPro" id="IPR020846">
    <property type="entry name" value="MFS_dom"/>
</dbReference>
<evidence type="ECO:0000313" key="10">
    <source>
        <dbReference type="Proteomes" id="UP000234473"/>
    </source>
</evidence>